<evidence type="ECO:0000259" key="2">
    <source>
        <dbReference type="PROSITE" id="PS50835"/>
    </source>
</evidence>
<reference evidence="3" key="2">
    <citation type="submission" date="2020-05" db="UniProtKB">
        <authorList>
            <consortium name="EnsemblMetazoa"/>
        </authorList>
    </citation>
    <scope>IDENTIFICATION</scope>
    <source>
        <strain evidence="3">WRAIR2</strain>
    </source>
</reference>
<feature type="compositionally biased region" description="Polar residues" evidence="1">
    <location>
        <begin position="29"/>
        <end position="44"/>
    </location>
</feature>
<dbReference type="Proteomes" id="UP000075884">
    <property type="component" value="Unassembled WGS sequence"/>
</dbReference>
<protein>
    <recommendedName>
        <fullName evidence="2">Ig-like domain-containing protein</fullName>
    </recommendedName>
</protein>
<dbReference type="AlphaFoldDB" id="A0A182ND96"/>
<proteinExistence type="predicted"/>
<evidence type="ECO:0000256" key="1">
    <source>
        <dbReference type="SAM" id="MobiDB-lite"/>
    </source>
</evidence>
<dbReference type="Gene3D" id="2.60.40.10">
    <property type="entry name" value="Immunoglobulins"/>
    <property type="match status" value="1"/>
</dbReference>
<feature type="domain" description="Ig-like" evidence="2">
    <location>
        <begin position="35"/>
        <end position="76"/>
    </location>
</feature>
<keyword evidence="4" id="KW-1185">Reference proteome</keyword>
<dbReference type="EnsemblMetazoa" id="ADIR005610-RA">
    <property type="protein sequence ID" value="ADIR005610-PA"/>
    <property type="gene ID" value="ADIR005610"/>
</dbReference>
<dbReference type="PROSITE" id="PS50835">
    <property type="entry name" value="IG_LIKE"/>
    <property type="match status" value="1"/>
</dbReference>
<accession>A0A182ND96</accession>
<reference evidence="4" key="1">
    <citation type="submission" date="2013-03" db="EMBL/GenBank/DDBJ databases">
        <title>The Genome Sequence of Anopheles dirus WRAIR2.</title>
        <authorList>
            <consortium name="The Broad Institute Genomics Platform"/>
            <person name="Neafsey D.E."/>
            <person name="Walton C."/>
            <person name="Walker B."/>
            <person name="Young S.K."/>
            <person name="Zeng Q."/>
            <person name="Gargeya S."/>
            <person name="Fitzgerald M."/>
            <person name="Haas B."/>
            <person name="Abouelleil A."/>
            <person name="Allen A.W."/>
            <person name="Alvarado L."/>
            <person name="Arachchi H.M."/>
            <person name="Berlin A.M."/>
            <person name="Chapman S.B."/>
            <person name="Gainer-Dewar J."/>
            <person name="Goldberg J."/>
            <person name="Griggs A."/>
            <person name="Gujja S."/>
            <person name="Hansen M."/>
            <person name="Howarth C."/>
            <person name="Imamovic A."/>
            <person name="Ireland A."/>
            <person name="Larimer J."/>
            <person name="McCowan C."/>
            <person name="Murphy C."/>
            <person name="Pearson M."/>
            <person name="Poon T.W."/>
            <person name="Priest M."/>
            <person name="Roberts A."/>
            <person name="Saif S."/>
            <person name="Shea T."/>
            <person name="Sisk P."/>
            <person name="Sykes S."/>
            <person name="Wortman J."/>
            <person name="Nusbaum C."/>
            <person name="Birren B."/>
        </authorList>
    </citation>
    <scope>NUCLEOTIDE SEQUENCE [LARGE SCALE GENOMIC DNA]</scope>
    <source>
        <strain evidence="4">WRAIR2</strain>
    </source>
</reference>
<dbReference type="InterPro" id="IPR036179">
    <property type="entry name" value="Ig-like_dom_sf"/>
</dbReference>
<feature type="region of interest" description="Disordered" evidence="1">
    <location>
        <begin position="1"/>
        <end position="47"/>
    </location>
</feature>
<evidence type="ECO:0000313" key="3">
    <source>
        <dbReference type="EnsemblMetazoa" id="ADIR005610-PA"/>
    </source>
</evidence>
<dbReference type="InterPro" id="IPR007110">
    <property type="entry name" value="Ig-like_dom"/>
</dbReference>
<dbReference type="STRING" id="7168.A0A182ND96"/>
<evidence type="ECO:0000313" key="4">
    <source>
        <dbReference type="Proteomes" id="UP000075884"/>
    </source>
</evidence>
<dbReference type="InterPro" id="IPR013783">
    <property type="entry name" value="Ig-like_fold"/>
</dbReference>
<dbReference type="VEuPathDB" id="VectorBase:ADIR005610"/>
<sequence>MACGNFHKPPVNPTATRAPARTNEVGPSPDSTAPPTSIQIQGYSQHAKAEVREGQDLALTCVVPNARPAAQIVWYRANVEYKTAVALGGCSNCRLERVSDASSPPQTEPHH</sequence>
<organism evidence="3 4">
    <name type="scientific">Anopheles dirus</name>
    <dbReference type="NCBI Taxonomy" id="7168"/>
    <lineage>
        <taxon>Eukaryota</taxon>
        <taxon>Metazoa</taxon>
        <taxon>Ecdysozoa</taxon>
        <taxon>Arthropoda</taxon>
        <taxon>Hexapoda</taxon>
        <taxon>Insecta</taxon>
        <taxon>Pterygota</taxon>
        <taxon>Neoptera</taxon>
        <taxon>Endopterygota</taxon>
        <taxon>Diptera</taxon>
        <taxon>Nematocera</taxon>
        <taxon>Culicoidea</taxon>
        <taxon>Culicidae</taxon>
        <taxon>Anophelinae</taxon>
        <taxon>Anopheles</taxon>
    </lineage>
</organism>
<name>A0A182ND96_9DIPT</name>
<dbReference type="SUPFAM" id="SSF48726">
    <property type="entry name" value="Immunoglobulin"/>
    <property type="match status" value="1"/>
</dbReference>